<protein>
    <submittedName>
        <fullName evidence="1">Homeodomain transcription factor HD2</fullName>
    </submittedName>
</protein>
<dbReference type="Proteomes" id="UP000311382">
    <property type="component" value="Unassembled WGS sequence"/>
</dbReference>
<gene>
    <name evidence="1" type="ORF">DMC30DRAFT_344118</name>
</gene>
<organism evidence="1 2">
    <name type="scientific">Rhodotorula diobovata</name>
    <dbReference type="NCBI Taxonomy" id="5288"/>
    <lineage>
        <taxon>Eukaryota</taxon>
        <taxon>Fungi</taxon>
        <taxon>Dikarya</taxon>
        <taxon>Basidiomycota</taxon>
        <taxon>Pucciniomycotina</taxon>
        <taxon>Microbotryomycetes</taxon>
        <taxon>Sporidiobolales</taxon>
        <taxon>Sporidiobolaceae</taxon>
        <taxon>Rhodotorula</taxon>
    </lineage>
</organism>
<keyword evidence="1" id="KW-0238">DNA-binding</keyword>
<accession>A0A5C5FPV5</accession>
<sequence length="138" mass="15049">MAAAEYQCVAASAEALLSHSAFRCLPSLSPPPLPTQAIEPPRFEPSLVGLHDKLMQCGCSAEAARALEAVYEDSCRQLASQCAAAFSTGLHDLSRSFRAGEGALYHEWQHSLVLAFERQYQESAARMHSRLLDEVRSA</sequence>
<reference evidence="1 2" key="1">
    <citation type="submission" date="2019-03" db="EMBL/GenBank/DDBJ databases">
        <title>Rhodosporidium diobovatum UCD-FST 08-225 genome sequencing, assembly, and annotation.</title>
        <authorList>
            <person name="Fakankun I.U."/>
            <person name="Fristensky B."/>
            <person name="Levin D.B."/>
        </authorList>
    </citation>
    <scope>NUCLEOTIDE SEQUENCE [LARGE SCALE GENOMIC DNA]</scope>
    <source>
        <strain evidence="1 2">UCD-FST 08-225</strain>
    </source>
</reference>
<proteinExistence type="predicted"/>
<keyword evidence="1" id="KW-0371">Homeobox</keyword>
<dbReference type="AlphaFoldDB" id="A0A5C5FPV5"/>
<feature type="non-terminal residue" evidence="1">
    <location>
        <position position="138"/>
    </location>
</feature>
<evidence type="ECO:0000313" key="1">
    <source>
        <dbReference type="EMBL" id="TNY18833.1"/>
    </source>
</evidence>
<evidence type="ECO:0000313" key="2">
    <source>
        <dbReference type="Proteomes" id="UP000311382"/>
    </source>
</evidence>
<dbReference type="GO" id="GO:0003677">
    <property type="term" value="F:DNA binding"/>
    <property type="evidence" value="ECO:0007669"/>
    <property type="project" value="UniProtKB-KW"/>
</dbReference>
<keyword evidence="2" id="KW-1185">Reference proteome</keyword>
<name>A0A5C5FPV5_9BASI</name>
<dbReference type="EMBL" id="SOZI01000120">
    <property type="protein sequence ID" value="TNY18833.1"/>
    <property type="molecule type" value="Genomic_DNA"/>
</dbReference>
<comment type="caution">
    <text evidence="1">The sequence shown here is derived from an EMBL/GenBank/DDBJ whole genome shotgun (WGS) entry which is preliminary data.</text>
</comment>